<dbReference type="RefSeq" id="WP_100787254.1">
    <property type="nucleotide sequence ID" value="NZ_NPDU01000055.1"/>
</dbReference>
<feature type="domain" description="N-acetyltransferase" evidence="1">
    <location>
        <begin position="4"/>
        <end position="143"/>
    </location>
</feature>
<dbReference type="EMBL" id="NPDV01000020">
    <property type="protein sequence ID" value="PJZ51751.1"/>
    <property type="molecule type" value="Genomic_DNA"/>
</dbReference>
<evidence type="ECO:0000313" key="3">
    <source>
        <dbReference type="EMBL" id="PJZ60638.1"/>
    </source>
</evidence>
<organism evidence="2 5">
    <name type="scientific">Leptospira adleri</name>
    <dbReference type="NCBI Taxonomy" id="2023186"/>
    <lineage>
        <taxon>Bacteria</taxon>
        <taxon>Pseudomonadati</taxon>
        <taxon>Spirochaetota</taxon>
        <taxon>Spirochaetia</taxon>
        <taxon>Leptospirales</taxon>
        <taxon>Leptospiraceae</taxon>
        <taxon>Leptospira</taxon>
    </lineage>
</organism>
<evidence type="ECO:0000313" key="2">
    <source>
        <dbReference type="EMBL" id="PJZ51751.1"/>
    </source>
</evidence>
<protein>
    <submittedName>
        <fullName evidence="2">GNAT family N-acetyltransferase</fullName>
    </submittedName>
</protein>
<dbReference type="InterPro" id="IPR000182">
    <property type="entry name" value="GNAT_dom"/>
</dbReference>
<dbReference type="SUPFAM" id="SSF55729">
    <property type="entry name" value="Acyl-CoA N-acyltransferases (Nat)"/>
    <property type="match status" value="1"/>
</dbReference>
<name>A0A2M9YJM9_9LEPT</name>
<gene>
    <name evidence="3" type="ORF">CH376_17500</name>
    <name evidence="2" type="ORF">CH380_18595</name>
</gene>
<evidence type="ECO:0000313" key="4">
    <source>
        <dbReference type="Proteomes" id="UP000232149"/>
    </source>
</evidence>
<dbReference type="Proteomes" id="UP000232149">
    <property type="component" value="Unassembled WGS sequence"/>
</dbReference>
<keyword evidence="2" id="KW-0808">Transferase</keyword>
<dbReference type="InterPro" id="IPR016181">
    <property type="entry name" value="Acyl_CoA_acyltransferase"/>
</dbReference>
<dbReference type="AlphaFoldDB" id="A0A2M9YJM9"/>
<keyword evidence="4" id="KW-1185">Reference proteome</keyword>
<dbReference type="EMBL" id="NPDU01000055">
    <property type="protein sequence ID" value="PJZ60638.1"/>
    <property type="molecule type" value="Genomic_DNA"/>
</dbReference>
<evidence type="ECO:0000259" key="1">
    <source>
        <dbReference type="PROSITE" id="PS51186"/>
    </source>
</evidence>
<reference evidence="4 5" key="1">
    <citation type="submission" date="2017-07" db="EMBL/GenBank/DDBJ databases">
        <title>Leptospira spp. isolated from tropical soils.</title>
        <authorList>
            <person name="Thibeaux R."/>
            <person name="Iraola G."/>
            <person name="Ferres I."/>
            <person name="Bierque E."/>
            <person name="Girault D."/>
            <person name="Soupe-Gilbert M.-E."/>
            <person name="Picardeau M."/>
            <person name="Goarant C."/>
        </authorList>
    </citation>
    <scope>NUCLEOTIDE SEQUENCE [LARGE SCALE GENOMIC DNA]</scope>
    <source>
        <strain evidence="2 5">FH2-B-C1</strain>
        <strain evidence="3 4">FH2-B-D1</strain>
    </source>
</reference>
<dbReference type="PROSITE" id="PS51186">
    <property type="entry name" value="GNAT"/>
    <property type="match status" value="1"/>
</dbReference>
<proteinExistence type="predicted"/>
<dbReference type="Pfam" id="PF00583">
    <property type="entry name" value="Acetyltransf_1"/>
    <property type="match status" value="1"/>
</dbReference>
<dbReference type="Proteomes" id="UP000232188">
    <property type="component" value="Unassembled WGS sequence"/>
</dbReference>
<sequence length="143" mass="16634">MNSIQIKSIESPEEILSTFPVMNQLRPDLKKEEYLALVSSMMKEGYLMAAALENSEVCSVAGYRFGTMLSRGKYLYVDDLVTDSSKRSRNFGKSLFDWLVTEAKKKNCDQFHLDSGVQRYEAHRFYLRERMIISSHHFVMMLK</sequence>
<comment type="caution">
    <text evidence="2">The sequence shown here is derived from an EMBL/GenBank/DDBJ whole genome shotgun (WGS) entry which is preliminary data.</text>
</comment>
<evidence type="ECO:0000313" key="5">
    <source>
        <dbReference type="Proteomes" id="UP000232188"/>
    </source>
</evidence>
<dbReference type="GO" id="GO:0016747">
    <property type="term" value="F:acyltransferase activity, transferring groups other than amino-acyl groups"/>
    <property type="evidence" value="ECO:0007669"/>
    <property type="project" value="InterPro"/>
</dbReference>
<accession>A0A2M9YJM9</accession>
<dbReference type="Gene3D" id="3.40.630.30">
    <property type="match status" value="1"/>
</dbReference>